<evidence type="ECO:0000313" key="2">
    <source>
        <dbReference type="Proteomes" id="UP000622638"/>
    </source>
</evidence>
<reference evidence="2" key="1">
    <citation type="journal article" date="2019" name="Int. J. Syst. Evol. Microbiol.">
        <title>The Global Catalogue of Microorganisms (GCM) 10K type strain sequencing project: providing services to taxonomists for standard genome sequencing and annotation.</title>
        <authorList>
            <consortium name="The Broad Institute Genomics Platform"/>
            <consortium name="The Broad Institute Genome Sequencing Center for Infectious Disease"/>
            <person name="Wu L."/>
            <person name="Ma J."/>
        </authorList>
    </citation>
    <scope>NUCLEOTIDE SEQUENCE [LARGE SCALE GENOMIC DNA]</scope>
    <source>
        <strain evidence="2">CGMCC 1.15931</strain>
    </source>
</reference>
<accession>A0ABQ1L365</accession>
<proteinExistence type="predicted"/>
<organism evidence="1 2">
    <name type="scientific">Pseudoduganella buxea</name>
    <dbReference type="NCBI Taxonomy" id="1949069"/>
    <lineage>
        <taxon>Bacteria</taxon>
        <taxon>Pseudomonadati</taxon>
        <taxon>Pseudomonadota</taxon>
        <taxon>Betaproteobacteria</taxon>
        <taxon>Burkholderiales</taxon>
        <taxon>Oxalobacteraceae</taxon>
        <taxon>Telluria group</taxon>
        <taxon>Pseudoduganella</taxon>
    </lineage>
</organism>
<dbReference type="Proteomes" id="UP000622638">
    <property type="component" value="Unassembled WGS sequence"/>
</dbReference>
<comment type="caution">
    <text evidence="1">The sequence shown here is derived from an EMBL/GenBank/DDBJ whole genome shotgun (WGS) entry which is preliminary data.</text>
</comment>
<evidence type="ECO:0000313" key="1">
    <source>
        <dbReference type="EMBL" id="GGC17798.1"/>
    </source>
</evidence>
<gene>
    <name evidence="1" type="ORF">GCM10011572_43920</name>
</gene>
<name>A0ABQ1L365_9BURK</name>
<sequence length="67" mass="7184">MSAALLRPASTHERSNDALARIVDIGIAMMPTHGAVRAARFMMSRGVPACVLARVLQRGGRRRGRAA</sequence>
<protein>
    <submittedName>
        <fullName evidence="1">Uncharacterized protein</fullName>
    </submittedName>
</protein>
<keyword evidence="2" id="KW-1185">Reference proteome</keyword>
<dbReference type="EMBL" id="BMKG01000023">
    <property type="protein sequence ID" value="GGC17798.1"/>
    <property type="molecule type" value="Genomic_DNA"/>
</dbReference>
<dbReference type="RefSeq" id="WP_188916057.1">
    <property type="nucleotide sequence ID" value="NZ_BMKG01000023.1"/>
</dbReference>